<evidence type="ECO:0000313" key="1">
    <source>
        <dbReference type="EMBL" id="MBC8539710.1"/>
    </source>
</evidence>
<keyword evidence="2" id="KW-1185">Reference proteome</keyword>
<dbReference type="InterPro" id="IPR037081">
    <property type="entry name" value="Hyp_TM1506"/>
</dbReference>
<sequence length="143" mass="16003">MEFHVKQLLQQEGYSCVILSEDGTVFQSKKSGIAPLMDFIIKSQDKAREAADKVVGKSAALLFLKMGARRVYGQVMSEHAKKVFDAHGVNYSYGKLVPYIVNRRGDGMCPMEETVLETDDAETAYCLLCEKLKEMRNKEGTQA</sequence>
<dbReference type="Pfam" id="PF08973">
    <property type="entry name" value="TM1506"/>
    <property type="match status" value="1"/>
</dbReference>
<dbReference type="GO" id="GO:0003824">
    <property type="term" value="F:catalytic activity"/>
    <property type="evidence" value="ECO:0007669"/>
    <property type="project" value="InterPro"/>
</dbReference>
<organism evidence="1 2">
    <name type="scientific">Congzhengia minquanensis</name>
    <dbReference type="NCBI Taxonomy" id="2763657"/>
    <lineage>
        <taxon>Bacteria</taxon>
        <taxon>Bacillati</taxon>
        <taxon>Bacillota</taxon>
        <taxon>Clostridia</taxon>
        <taxon>Eubacteriales</taxon>
        <taxon>Oscillospiraceae</taxon>
        <taxon>Congzhengia</taxon>
    </lineage>
</organism>
<dbReference type="Gene3D" id="3.40.140.30">
    <property type="entry name" value="Hypothetical protein TM1506"/>
    <property type="match status" value="1"/>
</dbReference>
<dbReference type="RefSeq" id="WP_249310922.1">
    <property type="nucleotide sequence ID" value="NZ_JACRSU010000001.1"/>
</dbReference>
<evidence type="ECO:0000313" key="2">
    <source>
        <dbReference type="Proteomes" id="UP000611762"/>
    </source>
</evidence>
<dbReference type="SUPFAM" id="SSF53927">
    <property type="entry name" value="Cytidine deaminase-like"/>
    <property type="match status" value="1"/>
</dbReference>
<gene>
    <name evidence="1" type="ORF">H8698_01815</name>
</gene>
<dbReference type="EMBL" id="JACRSU010000001">
    <property type="protein sequence ID" value="MBC8539710.1"/>
    <property type="molecule type" value="Genomic_DNA"/>
</dbReference>
<reference evidence="1" key="1">
    <citation type="submission" date="2020-08" db="EMBL/GenBank/DDBJ databases">
        <title>Genome public.</title>
        <authorList>
            <person name="Liu C."/>
            <person name="Sun Q."/>
        </authorList>
    </citation>
    <scope>NUCLEOTIDE SEQUENCE</scope>
    <source>
        <strain evidence="1">H8</strain>
    </source>
</reference>
<accession>A0A926DIT9</accession>
<protein>
    <submittedName>
        <fullName evidence="1">DUF1893 domain-containing protein</fullName>
    </submittedName>
</protein>
<proteinExistence type="predicted"/>
<dbReference type="InterPro" id="IPR016193">
    <property type="entry name" value="Cytidine_deaminase-like"/>
</dbReference>
<dbReference type="AlphaFoldDB" id="A0A926DIT9"/>
<comment type="caution">
    <text evidence="1">The sequence shown here is derived from an EMBL/GenBank/DDBJ whole genome shotgun (WGS) entry which is preliminary data.</text>
</comment>
<name>A0A926DIT9_9FIRM</name>
<dbReference type="Proteomes" id="UP000611762">
    <property type="component" value="Unassembled WGS sequence"/>
</dbReference>
<dbReference type="InterPro" id="IPR015067">
    <property type="entry name" value="DUF1893_TM1506-like"/>
</dbReference>